<evidence type="ECO:0000313" key="2">
    <source>
        <dbReference type="Proteomes" id="UP001302126"/>
    </source>
</evidence>
<reference evidence="1" key="1">
    <citation type="journal article" date="2023" name="Mol. Phylogenet. Evol.">
        <title>Genome-scale phylogeny and comparative genomics of the fungal order Sordariales.</title>
        <authorList>
            <person name="Hensen N."/>
            <person name="Bonometti L."/>
            <person name="Westerberg I."/>
            <person name="Brannstrom I.O."/>
            <person name="Guillou S."/>
            <person name="Cros-Aarteil S."/>
            <person name="Calhoun S."/>
            <person name="Haridas S."/>
            <person name="Kuo A."/>
            <person name="Mondo S."/>
            <person name="Pangilinan J."/>
            <person name="Riley R."/>
            <person name="LaButti K."/>
            <person name="Andreopoulos B."/>
            <person name="Lipzen A."/>
            <person name="Chen C."/>
            <person name="Yan M."/>
            <person name="Daum C."/>
            <person name="Ng V."/>
            <person name="Clum A."/>
            <person name="Steindorff A."/>
            <person name="Ohm R.A."/>
            <person name="Martin F."/>
            <person name="Silar P."/>
            <person name="Natvig D.O."/>
            <person name="Lalanne C."/>
            <person name="Gautier V."/>
            <person name="Ament-Velasquez S.L."/>
            <person name="Kruys A."/>
            <person name="Hutchinson M.I."/>
            <person name="Powell A.J."/>
            <person name="Barry K."/>
            <person name="Miller A.N."/>
            <person name="Grigoriev I.V."/>
            <person name="Debuchy R."/>
            <person name="Gladieux P."/>
            <person name="Hiltunen Thoren M."/>
            <person name="Johannesson H."/>
        </authorList>
    </citation>
    <scope>NUCLEOTIDE SEQUENCE</scope>
    <source>
        <strain evidence="1">PSN309</strain>
    </source>
</reference>
<organism evidence="1 2">
    <name type="scientific">Podospora australis</name>
    <dbReference type="NCBI Taxonomy" id="1536484"/>
    <lineage>
        <taxon>Eukaryota</taxon>
        <taxon>Fungi</taxon>
        <taxon>Dikarya</taxon>
        <taxon>Ascomycota</taxon>
        <taxon>Pezizomycotina</taxon>
        <taxon>Sordariomycetes</taxon>
        <taxon>Sordariomycetidae</taxon>
        <taxon>Sordariales</taxon>
        <taxon>Podosporaceae</taxon>
        <taxon>Podospora</taxon>
    </lineage>
</organism>
<keyword evidence="2" id="KW-1185">Reference proteome</keyword>
<dbReference type="AlphaFoldDB" id="A0AAN6WNI4"/>
<reference evidence="1" key="2">
    <citation type="submission" date="2023-05" db="EMBL/GenBank/DDBJ databases">
        <authorList>
            <consortium name="Lawrence Berkeley National Laboratory"/>
            <person name="Steindorff A."/>
            <person name="Hensen N."/>
            <person name="Bonometti L."/>
            <person name="Westerberg I."/>
            <person name="Brannstrom I.O."/>
            <person name="Guillou S."/>
            <person name="Cros-Aarteil S."/>
            <person name="Calhoun S."/>
            <person name="Haridas S."/>
            <person name="Kuo A."/>
            <person name="Mondo S."/>
            <person name="Pangilinan J."/>
            <person name="Riley R."/>
            <person name="Labutti K."/>
            <person name="Andreopoulos B."/>
            <person name="Lipzen A."/>
            <person name="Chen C."/>
            <person name="Yanf M."/>
            <person name="Daum C."/>
            <person name="Ng V."/>
            <person name="Clum A."/>
            <person name="Ohm R."/>
            <person name="Martin F."/>
            <person name="Silar P."/>
            <person name="Natvig D."/>
            <person name="Lalanne C."/>
            <person name="Gautier V."/>
            <person name="Ament-Velasquez S.L."/>
            <person name="Kruys A."/>
            <person name="Hutchinson M.I."/>
            <person name="Powell A.J."/>
            <person name="Barry K."/>
            <person name="Miller A.N."/>
            <person name="Grigoriev I.V."/>
            <person name="Debuchy R."/>
            <person name="Gladieux P."/>
            <person name="Thoren M.H."/>
            <person name="Johannesson H."/>
        </authorList>
    </citation>
    <scope>NUCLEOTIDE SEQUENCE</scope>
    <source>
        <strain evidence="1">PSN309</strain>
    </source>
</reference>
<sequence>MLGSTYLNRSAAKFSAELPTNIVIHQIDAAPKLIWNSLTESFGLGTAISNQAGYLSLSFRRLERKGGKWGIPSWLDRVSILVPWMNVSGDWTVGPDDPPCPDPWVLACMLRVRYADGRSTPKDWFPYYGRTIRTHFADEEVVLAGVQEMMKRAKHRGAKEVYLGDSSVNEAVLCQLSSPVEKVDGQTTRYHLAVKLLNLSWEHAVEESREYNVPLTDFAVAADLGEINVRDELGAVNGQPPPPEQMGVGVQSPAGQWMGSPAFRERLTLATAKRVDSGWSEGSG</sequence>
<protein>
    <submittedName>
        <fullName evidence="1">Uncharacterized protein</fullName>
    </submittedName>
</protein>
<name>A0AAN6WNI4_9PEZI</name>
<gene>
    <name evidence="1" type="ORF">QBC35DRAFT_504146</name>
</gene>
<proteinExistence type="predicted"/>
<evidence type="ECO:0000313" key="1">
    <source>
        <dbReference type="EMBL" id="KAK4185220.1"/>
    </source>
</evidence>
<accession>A0AAN6WNI4</accession>
<comment type="caution">
    <text evidence="1">The sequence shown here is derived from an EMBL/GenBank/DDBJ whole genome shotgun (WGS) entry which is preliminary data.</text>
</comment>
<dbReference type="Proteomes" id="UP001302126">
    <property type="component" value="Unassembled WGS sequence"/>
</dbReference>
<dbReference type="EMBL" id="MU864457">
    <property type="protein sequence ID" value="KAK4185220.1"/>
    <property type="molecule type" value="Genomic_DNA"/>
</dbReference>